<evidence type="ECO:0000313" key="1">
    <source>
        <dbReference type="EMBL" id="MET3653092.1"/>
    </source>
</evidence>
<dbReference type="InterPro" id="IPR029058">
    <property type="entry name" value="AB_hydrolase_fold"/>
</dbReference>
<keyword evidence="2" id="KW-1185">Reference proteome</keyword>
<dbReference type="Gene3D" id="3.40.50.1820">
    <property type="entry name" value="alpha/beta hydrolase"/>
    <property type="match status" value="1"/>
</dbReference>
<name>A0ABV2JW84_9GAMM</name>
<dbReference type="EMBL" id="JBEPMU010000004">
    <property type="protein sequence ID" value="MET3653092.1"/>
    <property type="molecule type" value="Genomic_DNA"/>
</dbReference>
<evidence type="ECO:0000313" key="2">
    <source>
        <dbReference type="Proteomes" id="UP001549184"/>
    </source>
</evidence>
<gene>
    <name evidence="1" type="ORF">ABIC75_002828</name>
</gene>
<accession>A0ABV2JW84</accession>
<comment type="caution">
    <text evidence="1">The sequence shown here is derived from an EMBL/GenBank/DDBJ whole genome shotgun (WGS) entry which is preliminary data.</text>
</comment>
<organism evidence="1 2">
    <name type="scientific">Dyella japonica</name>
    <dbReference type="NCBI Taxonomy" id="231455"/>
    <lineage>
        <taxon>Bacteria</taxon>
        <taxon>Pseudomonadati</taxon>
        <taxon>Pseudomonadota</taxon>
        <taxon>Gammaproteobacteria</taxon>
        <taxon>Lysobacterales</taxon>
        <taxon>Rhodanobacteraceae</taxon>
        <taxon>Dyella</taxon>
    </lineage>
</organism>
<protein>
    <recommendedName>
        <fullName evidence="3">Lipase (Class 3)</fullName>
    </recommendedName>
</protein>
<dbReference type="Proteomes" id="UP001549184">
    <property type="component" value="Unassembled WGS sequence"/>
</dbReference>
<dbReference type="Pfam" id="PF26363">
    <property type="entry name" value="Phospholipase-like"/>
    <property type="match status" value="1"/>
</dbReference>
<evidence type="ECO:0008006" key="3">
    <source>
        <dbReference type="Google" id="ProtNLM"/>
    </source>
</evidence>
<reference evidence="1 2" key="1">
    <citation type="submission" date="2024-06" db="EMBL/GenBank/DDBJ databases">
        <title>Sorghum-associated microbial communities from plants grown in Nebraska, USA.</title>
        <authorList>
            <person name="Schachtman D."/>
        </authorList>
    </citation>
    <scope>NUCLEOTIDE SEQUENCE [LARGE SCALE GENOMIC DNA]</scope>
    <source>
        <strain evidence="1 2">1073</strain>
    </source>
</reference>
<dbReference type="RefSeq" id="WP_354014490.1">
    <property type="nucleotide sequence ID" value="NZ_JBEPMU010000004.1"/>
</dbReference>
<proteinExistence type="predicted"/>
<dbReference type="SUPFAM" id="SSF53474">
    <property type="entry name" value="alpha/beta-Hydrolases"/>
    <property type="match status" value="1"/>
</dbReference>
<sequence>MSDCELPFTRDDYSAFAKDGYSDRRQEGGMVTINGVDYRVLAKADDPSGFQGIAYRSLDENKLVISYRGTEAIKPKLWDQPVKDLGTDYVMVRDQFNRQESDADAFTRRVFDLVREKHPNWNLSEHITVTGHSLGGTHAQMMAARYGLGGMAYNAYGAVDIGSLVPEGQPANAPSFINHVRATDVVSAGNRHYGSVVGYATEQDIANLQFGGYLDAPNPAHPPNPLLAASLTAHFVNNFSPDPGGQTVMTEANEARYRQYQGAIEH</sequence>